<dbReference type="GO" id="GO:0030687">
    <property type="term" value="C:preribosome, large subunit precursor"/>
    <property type="evidence" value="ECO:0007669"/>
    <property type="project" value="TreeGrafter"/>
</dbReference>
<protein>
    <recommendedName>
        <fullName evidence="3">Ribosomal eL28/Mak16 domain-containing protein</fullName>
    </recommendedName>
</protein>
<dbReference type="PANTHER" id="PTHR23405:SF4">
    <property type="entry name" value="PROTEIN MAK16 HOMOLOG"/>
    <property type="match status" value="1"/>
</dbReference>
<name>A0A368F3W1_ANCCA</name>
<gene>
    <name evidence="4" type="ORF">ANCCAN_27487</name>
</gene>
<dbReference type="Proteomes" id="UP000252519">
    <property type="component" value="Unassembled WGS sequence"/>
</dbReference>
<dbReference type="GO" id="GO:0000460">
    <property type="term" value="P:maturation of 5.8S rRNA"/>
    <property type="evidence" value="ECO:0007669"/>
    <property type="project" value="TreeGrafter"/>
</dbReference>
<accession>A0A368F3W1</accession>
<dbReference type="AlphaFoldDB" id="A0A368F3W1"/>
<reference evidence="4 5" key="1">
    <citation type="submission" date="2014-10" db="EMBL/GenBank/DDBJ databases">
        <title>Draft genome of the hookworm Ancylostoma caninum.</title>
        <authorList>
            <person name="Mitreva M."/>
        </authorList>
    </citation>
    <scope>NUCLEOTIDE SEQUENCE [LARGE SCALE GENOMIC DNA]</scope>
    <source>
        <strain evidence="4 5">Baltimore</strain>
    </source>
</reference>
<comment type="subcellular location">
    <subcellularLocation>
        <location evidence="1">Nucleus</location>
    </subcellularLocation>
</comment>
<evidence type="ECO:0000313" key="4">
    <source>
        <dbReference type="EMBL" id="RCN26786.1"/>
    </source>
</evidence>
<keyword evidence="5" id="KW-1185">Reference proteome</keyword>
<feature type="non-terminal residue" evidence="4">
    <location>
        <position position="60"/>
    </location>
</feature>
<dbReference type="Pfam" id="PF01778">
    <property type="entry name" value="Ribosomal_L28e"/>
    <property type="match status" value="1"/>
</dbReference>
<comment type="caution">
    <text evidence="4">The sequence shown here is derived from an EMBL/GenBank/DDBJ whole genome shotgun (WGS) entry which is preliminary data.</text>
</comment>
<dbReference type="EMBL" id="JOJR01006089">
    <property type="protein sequence ID" value="RCN26786.1"/>
    <property type="molecule type" value="Genomic_DNA"/>
</dbReference>
<proteinExistence type="predicted"/>
<sequence length="60" mass="7032">MTSLGISSEKGNAPSKHGVCYLYMKVIERSHYPRRLWEKIKLSKDMNKALEQISDNLLHW</sequence>
<evidence type="ECO:0000259" key="3">
    <source>
        <dbReference type="Pfam" id="PF01778"/>
    </source>
</evidence>
<dbReference type="STRING" id="29170.A0A368F3W1"/>
<dbReference type="PANTHER" id="PTHR23405">
    <property type="entry name" value="MAINTENANCE OF KILLER 16 MAK16 PROTEIN-RELATED"/>
    <property type="match status" value="1"/>
</dbReference>
<dbReference type="GO" id="GO:0000470">
    <property type="term" value="P:maturation of LSU-rRNA"/>
    <property type="evidence" value="ECO:0007669"/>
    <property type="project" value="TreeGrafter"/>
</dbReference>
<evidence type="ECO:0000313" key="5">
    <source>
        <dbReference type="Proteomes" id="UP000252519"/>
    </source>
</evidence>
<dbReference type="OrthoDB" id="10251342at2759"/>
<dbReference type="InterPro" id="IPR029004">
    <property type="entry name" value="Ribosomal_eL28/Mak16"/>
</dbReference>
<organism evidence="4 5">
    <name type="scientific">Ancylostoma caninum</name>
    <name type="common">Dog hookworm</name>
    <dbReference type="NCBI Taxonomy" id="29170"/>
    <lineage>
        <taxon>Eukaryota</taxon>
        <taxon>Metazoa</taxon>
        <taxon>Ecdysozoa</taxon>
        <taxon>Nematoda</taxon>
        <taxon>Chromadorea</taxon>
        <taxon>Rhabditida</taxon>
        <taxon>Rhabditina</taxon>
        <taxon>Rhabditomorpha</taxon>
        <taxon>Strongyloidea</taxon>
        <taxon>Ancylostomatidae</taxon>
        <taxon>Ancylostomatinae</taxon>
        <taxon>Ancylostoma</taxon>
    </lineage>
</organism>
<feature type="domain" description="Ribosomal eL28/Mak16" evidence="3">
    <location>
        <begin position="16"/>
        <end position="57"/>
    </location>
</feature>
<keyword evidence="2" id="KW-0539">Nucleus</keyword>
<evidence type="ECO:0000256" key="1">
    <source>
        <dbReference type="ARBA" id="ARBA00004123"/>
    </source>
</evidence>
<evidence type="ECO:0000256" key="2">
    <source>
        <dbReference type="ARBA" id="ARBA00023242"/>
    </source>
</evidence>
<dbReference type="GO" id="GO:0005730">
    <property type="term" value="C:nucleolus"/>
    <property type="evidence" value="ECO:0007669"/>
    <property type="project" value="TreeGrafter"/>
</dbReference>